<feature type="transmembrane region" description="Helical" evidence="8">
    <location>
        <begin position="277"/>
        <end position="297"/>
    </location>
</feature>
<dbReference type="InterPro" id="IPR008915">
    <property type="entry name" value="Peptidase_M50"/>
</dbReference>
<dbReference type="AlphaFoldDB" id="A0A847R9T1"/>
<accession>A0A847R9T1</accession>
<dbReference type="Proteomes" id="UP000586067">
    <property type="component" value="Unassembled WGS sequence"/>
</dbReference>
<comment type="similarity">
    <text evidence="3">Belongs to the peptidase M50B family.</text>
</comment>
<gene>
    <name evidence="10" type="ORF">HGG82_09885</name>
</gene>
<keyword evidence="5 8" id="KW-1133">Transmembrane helix</keyword>
<dbReference type="Gene3D" id="2.40.50.100">
    <property type="match status" value="1"/>
</dbReference>
<evidence type="ECO:0000256" key="1">
    <source>
        <dbReference type="ARBA" id="ARBA00001947"/>
    </source>
</evidence>
<comment type="cofactor">
    <cofactor evidence="1">
        <name>Zn(2+)</name>
        <dbReference type="ChEBI" id="CHEBI:29105"/>
    </cofactor>
</comment>
<evidence type="ECO:0000313" key="10">
    <source>
        <dbReference type="EMBL" id="NLQ17937.1"/>
    </source>
</evidence>
<dbReference type="Pfam" id="PF02163">
    <property type="entry name" value="Peptidase_M50"/>
    <property type="match status" value="1"/>
</dbReference>
<feature type="transmembrane region" description="Helical" evidence="8">
    <location>
        <begin position="382"/>
        <end position="401"/>
    </location>
</feature>
<feature type="transmembrane region" description="Helical" evidence="8">
    <location>
        <begin position="253"/>
        <end position="271"/>
    </location>
</feature>
<feature type="transmembrane region" description="Helical" evidence="8">
    <location>
        <begin position="182"/>
        <end position="201"/>
    </location>
</feature>
<feature type="transmembrane region" description="Helical" evidence="8">
    <location>
        <begin position="153"/>
        <end position="170"/>
    </location>
</feature>
<feature type="coiled-coil region" evidence="7">
    <location>
        <begin position="520"/>
        <end position="547"/>
    </location>
</feature>
<dbReference type="GO" id="GO:0004222">
    <property type="term" value="F:metalloendopeptidase activity"/>
    <property type="evidence" value="ECO:0007669"/>
    <property type="project" value="InterPro"/>
</dbReference>
<proteinExistence type="inferred from homology"/>
<keyword evidence="11" id="KW-1185">Reference proteome</keyword>
<protein>
    <submittedName>
        <fullName evidence="10">HlyD family efflux transporter periplasmic adaptor subunit</fullName>
    </submittedName>
</protein>
<evidence type="ECO:0000256" key="8">
    <source>
        <dbReference type="SAM" id="Phobius"/>
    </source>
</evidence>
<comment type="caution">
    <text evidence="10">The sequence shown here is derived from an EMBL/GenBank/DDBJ whole genome shotgun (WGS) entry which is preliminary data.</text>
</comment>
<dbReference type="GO" id="GO:0031293">
    <property type="term" value="P:membrane protein intracellular domain proteolysis"/>
    <property type="evidence" value="ECO:0007669"/>
    <property type="project" value="TreeGrafter"/>
</dbReference>
<dbReference type="GO" id="GO:0016020">
    <property type="term" value="C:membrane"/>
    <property type="evidence" value="ECO:0007669"/>
    <property type="project" value="InterPro"/>
</dbReference>
<evidence type="ECO:0000259" key="9">
    <source>
        <dbReference type="Pfam" id="PF02163"/>
    </source>
</evidence>
<evidence type="ECO:0000256" key="4">
    <source>
        <dbReference type="ARBA" id="ARBA00022692"/>
    </source>
</evidence>
<evidence type="ECO:0000256" key="7">
    <source>
        <dbReference type="SAM" id="Coils"/>
    </source>
</evidence>
<feature type="domain" description="Peptidase M50" evidence="9">
    <location>
        <begin position="190"/>
        <end position="269"/>
    </location>
</feature>
<evidence type="ECO:0000256" key="6">
    <source>
        <dbReference type="ARBA" id="ARBA00023136"/>
    </source>
</evidence>
<reference evidence="10 11" key="1">
    <citation type="submission" date="2020-04" db="EMBL/GenBank/DDBJ databases">
        <title>Marinomonas sp. M1K-6 isolated from the deep seawater of the Mariana Trench.</title>
        <authorList>
            <person name="Li Y."/>
        </authorList>
    </citation>
    <scope>NUCLEOTIDE SEQUENCE [LARGE SCALE GENOMIC DNA]</scope>
    <source>
        <strain evidence="10 11">M1K-6</strain>
    </source>
</reference>
<dbReference type="EMBL" id="JABAEK010000008">
    <property type="protein sequence ID" value="NLQ17937.1"/>
    <property type="molecule type" value="Genomic_DNA"/>
</dbReference>
<name>A0A847R9T1_9GAMM</name>
<evidence type="ECO:0000256" key="5">
    <source>
        <dbReference type="ARBA" id="ARBA00022989"/>
    </source>
</evidence>
<keyword evidence="7" id="KW-0175">Coiled coil</keyword>
<dbReference type="GO" id="GO:0005737">
    <property type="term" value="C:cytoplasm"/>
    <property type="evidence" value="ECO:0007669"/>
    <property type="project" value="TreeGrafter"/>
</dbReference>
<sequence length="704" mass="80440">MSVEAEAKALPTLRQNLSLLTAPPDEDGEPRWQIFDPLSNTFYYLSRTAFYIFREWRHVSDDEALRLRLAQKGIELEEDELAYFLRFLEVNHLLEIRTEKDIARLRGEVSQHKKHFLLWLLHNYLFIKIPLFRPDLFLTRIYPFTKRLFRLRLDRVALVLGALGLVMVLRQWETFTHTFQDLFNLSAIVYYILALVLVKTAHELGHALVAKRYGCRVSSMGVAFLLMTPILYTDTTDAWRLRSRFQRLSIVTAGVKVEIYIACVATFLWGVVPDGGFRGVLFFVATTSWISSLLINISPFMRFDGYYALSDFLGMENLQPRSFLVGKWFLRERLFGFGFLPPEPLNRKKCALMVTYAWCTWIYRFFLFLGIAALVYYFAFKLLGIVLFVVEIVWFVLLPIIKEVKVWVSLRKKMSFNRASTLTLLFCMLGLAILIVPWKTHISVPAVATFERHQAFYPSEAARVVAWQVTPNQKVTQGQLLILLESPDVEQQVLLTQSRLNALQVSWQRAGSGAGMLDSLSSLQVQISREQSRLQSLLERREKLAIKAPFDGYIGEWLSLSVGDYVNERSALATLYDDESLIVKAYIDGRFIPLLKDDQTATFIGNDGEPLAASLGVDKVIPTAIRRLSYAGLASSHGGAIATQKLEDELIPETATYEVHLTLQGEALLTRQEFGEVRLAIEPSSFLVDGLRFLYGVLIRESGF</sequence>
<feature type="transmembrane region" description="Helical" evidence="8">
    <location>
        <begin position="355"/>
        <end position="376"/>
    </location>
</feature>
<feature type="transmembrane region" description="Helical" evidence="8">
    <location>
        <begin position="422"/>
        <end position="438"/>
    </location>
</feature>
<dbReference type="PANTHER" id="PTHR13325:SF3">
    <property type="entry name" value="MEMBRANE-BOUND TRANSCRIPTION FACTOR SITE-2 PROTEASE"/>
    <property type="match status" value="1"/>
</dbReference>
<comment type="subcellular location">
    <subcellularLocation>
        <location evidence="2">Endomembrane system</location>
        <topology evidence="2">Multi-pass membrane protein</topology>
    </subcellularLocation>
</comment>
<evidence type="ECO:0000256" key="3">
    <source>
        <dbReference type="ARBA" id="ARBA00007931"/>
    </source>
</evidence>
<keyword evidence="4 8" id="KW-0812">Transmembrane</keyword>
<keyword evidence="6 8" id="KW-0472">Membrane</keyword>
<dbReference type="RefSeq" id="WP_168825218.1">
    <property type="nucleotide sequence ID" value="NZ_CP073013.1"/>
</dbReference>
<dbReference type="GO" id="GO:0012505">
    <property type="term" value="C:endomembrane system"/>
    <property type="evidence" value="ECO:0007669"/>
    <property type="project" value="UniProtKB-SubCell"/>
</dbReference>
<organism evidence="10 11">
    <name type="scientific">Marinomonas profundi</name>
    <dbReference type="NCBI Taxonomy" id="2726122"/>
    <lineage>
        <taxon>Bacteria</taxon>
        <taxon>Pseudomonadati</taxon>
        <taxon>Pseudomonadota</taxon>
        <taxon>Gammaproteobacteria</taxon>
        <taxon>Oceanospirillales</taxon>
        <taxon>Oceanospirillaceae</taxon>
        <taxon>Marinomonas</taxon>
    </lineage>
</organism>
<evidence type="ECO:0000313" key="11">
    <source>
        <dbReference type="Proteomes" id="UP000586067"/>
    </source>
</evidence>
<evidence type="ECO:0000256" key="2">
    <source>
        <dbReference type="ARBA" id="ARBA00004127"/>
    </source>
</evidence>
<dbReference type="InterPro" id="IPR001193">
    <property type="entry name" value="MBTPS2"/>
</dbReference>
<dbReference type="PANTHER" id="PTHR13325">
    <property type="entry name" value="PROTEASE M50 MEMBRANE-BOUND TRANSCRIPTION FACTOR SITE 2 PROTEASE"/>
    <property type="match status" value="1"/>
</dbReference>